<keyword evidence="3" id="KW-1185">Reference proteome</keyword>
<organism evidence="2 3">
    <name type="scientific">Exophiala viscosa</name>
    <dbReference type="NCBI Taxonomy" id="2486360"/>
    <lineage>
        <taxon>Eukaryota</taxon>
        <taxon>Fungi</taxon>
        <taxon>Dikarya</taxon>
        <taxon>Ascomycota</taxon>
        <taxon>Pezizomycotina</taxon>
        <taxon>Eurotiomycetes</taxon>
        <taxon>Chaetothyriomycetidae</taxon>
        <taxon>Chaetothyriales</taxon>
        <taxon>Herpotrichiellaceae</taxon>
        <taxon>Exophiala</taxon>
    </lineage>
</organism>
<sequence length="578" mass="66385">MASASDTTREGEQPIRDIPGEAEHVEDVGNRGGIPQIESPPESEPSSSDTILDIWPDSSSEVDPAIIRRVRQLVDQIGIGEELLRQIFLRARTSTLPLNARVRHRKSTETLYVTGRGICSWSKDDDNYSQSNLKISDIQLTTECFNLYLLWLYTYDYPLLSRWRDQLWPDDLEGALEVLILAAHVKSRKQHDHDLLRKSQQTVEEILPTKVMILTDDELSPYHKEARASIERFLEILFEQQSKVEYFNTLRTQFMTDIFFNSSVLLPKHKWLNKWIGRSPAFKAEFKLTRKKLLEEQQIHRRAQPMDEDVEQKDERCEAFEDTLPATQAIQPLHPSLLAPQLGLLPPQLSLVPPQPKGRPAEPDLLHPQWQPRPLSPSPQMDLPQLRRQPALRERNKVTVKEERVSYTDELETDELATDGLETDPLVDFPLTSGETEDDPVATLGNTVWREYVRRCNDPATVPETVNDAKDTDFNVRESVRSAKDTGMEEDIVWRPNDPTYVHKTTSYAEEAPPHDESTSGDALTDEELARKLQEEWAKEDAERADSDAGESTRRAKEIDPEMELWWFLLRDTGLDDP</sequence>
<feature type="region of interest" description="Disordered" evidence="1">
    <location>
        <begin position="1"/>
        <end position="57"/>
    </location>
</feature>
<dbReference type="EMBL" id="MU404362">
    <property type="protein sequence ID" value="KAI1608748.1"/>
    <property type="molecule type" value="Genomic_DNA"/>
</dbReference>
<evidence type="ECO:0000313" key="2">
    <source>
        <dbReference type="EMBL" id="KAI1608748.1"/>
    </source>
</evidence>
<feature type="compositionally biased region" description="Basic and acidic residues" evidence="1">
    <location>
        <begin position="528"/>
        <end position="557"/>
    </location>
</feature>
<evidence type="ECO:0000313" key="3">
    <source>
        <dbReference type="Proteomes" id="UP001203852"/>
    </source>
</evidence>
<dbReference type="AlphaFoldDB" id="A0AAN6DNS3"/>
<feature type="compositionally biased region" description="Basic and acidic residues" evidence="1">
    <location>
        <begin position="7"/>
        <end position="29"/>
    </location>
</feature>
<evidence type="ECO:0000256" key="1">
    <source>
        <dbReference type="SAM" id="MobiDB-lite"/>
    </source>
</evidence>
<feature type="region of interest" description="Disordered" evidence="1">
    <location>
        <begin position="348"/>
        <end position="383"/>
    </location>
</feature>
<reference evidence="2" key="1">
    <citation type="journal article" date="2022" name="bioRxiv">
        <title>Deciphering the potential niche of two novel black yeast fungi from a biological soil crust based on their genomes, phenotypes, and melanin regulation.</title>
        <authorList>
            <consortium name="DOE Joint Genome Institute"/>
            <person name="Carr E.C."/>
            <person name="Barton Q."/>
            <person name="Grambo S."/>
            <person name="Sullivan M."/>
            <person name="Renfro C.M."/>
            <person name="Kuo A."/>
            <person name="Pangilinan J."/>
            <person name="Lipzen A."/>
            <person name="Keymanesh K."/>
            <person name="Savage E."/>
            <person name="Barry K."/>
            <person name="Grigoriev I.V."/>
            <person name="Riekhof W.R."/>
            <person name="Harris S.S."/>
        </authorList>
    </citation>
    <scope>NUCLEOTIDE SEQUENCE</scope>
    <source>
        <strain evidence="2">JF 03-4F</strain>
    </source>
</reference>
<dbReference type="Proteomes" id="UP001203852">
    <property type="component" value="Unassembled WGS sequence"/>
</dbReference>
<feature type="region of interest" description="Disordered" evidence="1">
    <location>
        <begin position="507"/>
        <end position="557"/>
    </location>
</feature>
<comment type="caution">
    <text evidence="2">The sequence shown here is derived from an EMBL/GenBank/DDBJ whole genome shotgun (WGS) entry which is preliminary data.</text>
</comment>
<name>A0AAN6DNS3_9EURO</name>
<gene>
    <name evidence="2" type="ORF">EDD36DRAFT_469065</name>
</gene>
<proteinExistence type="predicted"/>
<protein>
    <submittedName>
        <fullName evidence="2">Uncharacterized protein</fullName>
    </submittedName>
</protein>
<accession>A0AAN6DNS3</accession>